<dbReference type="Proteomes" id="UP000242818">
    <property type="component" value="Unassembled WGS sequence"/>
</dbReference>
<keyword evidence="17" id="KW-1185">Reference proteome</keyword>
<evidence type="ECO:0000256" key="9">
    <source>
        <dbReference type="ARBA" id="ARBA00061535"/>
    </source>
</evidence>
<dbReference type="InterPro" id="IPR042221">
    <property type="entry name" value="Leu/Phe-tRNA_Trfase_N"/>
</dbReference>
<evidence type="ECO:0000256" key="14">
    <source>
        <dbReference type="ARBA" id="ARBA00083640"/>
    </source>
</evidence>
<comment type="function">
    <text evidence="8 15">Functions in the N-end rule pathway of protein degradation where it conjugates Leu, Phe and, less efficiently, Met from aminoacyl-tRNAs to the N-termini of proteins containing an N-terminal arginine or lysine.</text>
</comment>
<dbReference type="Gene3D" id="3.30.70.3550">
    <property type="entry name" value="Leucyl/phenylalanyl-tRNA-protein transferase, N-terminal domain"/>
    <property type="match status" value="1"/>
</dbReference>
<comment type="subcellular location">
    <subcellularLocation>
        <location evidence="1 15">Cytoplasm</location>
    </subcellularLocation>
</comment>
<evidence type="ECO:0000256" key="5">
    <source>
        <dbReference type="ARBA" id="ARBA00050607"/>
    </source>
</evidence>
<comment type="similarity">
    <text evidence="9 15">Belongs to the L/F-transferase family.</text>
</comment>
<keyword evidence="3 15" id="KW-0808">Transferase</keyword>
<dbReference type="GO" id="GO:0008914">
    <property type="term" value="F:leucyl-tRNA--protein transferase activity"/>
    <property type="evidence" value="ECO:0007669"/>
    <property type="project" value="UniProtKB-UniRule"/>
</dbReference>
<comment type="catalytic activity">
    <reaction evidence="6 15">
        <text>N-terminal L-arginyl-[protein] + L-leucyl-tRNA(Leu) = N-terminal L-leucyl-L-arginyl-[protein] + tRNA(Leu) + H(+)</text>
        <dbReference type="Rhea" id="RHEA:50416"/>
        <dbReference type="Rhea" id="RHEA-COMP:9613"/>
        <dbReference type="Rhea" id="RHEA-COMP:9622"/>
        <dbReference type="Rhea" id="RHEA-COMP:12672"/>
        <dbReference type="Rhea" id="RHEA-COMP:12673"/>
        <dbReference type="ChEBI" id="CHEBI:15378"/>
        <dbReference type="ChEBI" id="CHEBI:64719"/>
        <dbReference type="ChEBI" id="CHEBI:78442"/>
        <dbReference type="ChEBI" id="CHEBI:78494"/>
        <dbReference type="ChEBI" id="CHEBI:133044"/>
        <dbReference type="EC" id="2.3.2.6"/>
    </reaction>
</comment>
<dbReference type="Gene3D" id="3.40.630.70">
    <property type="entry name" value="Leucyl/phenylalanyl-tRNA-protein transferase, C-terminal domain"/>
    <property type="match status" value="1"/>
</dbReference>
<evidence type="ECO:0000256" key="12">
    <source>
        <dbReference type="ARBA" id="ARBA00077136"/>
    </source>
</evidence>
<gene>
    <name evidence="15" type="primary">aat</name>
    <name evidence="16" type="ORF">GA0116948_105166</name>
</gene>
<evidence type="ECO:0000256" key="11">
    <source>
        <dbReference type="ARBA" id="ARBA00074372"/>
    </source>
</evidence>
<evidence type="ECO:0000256" key="15">
    <source>
        <dbReference type="HAMAP-Rule" id="MF_00688"/>
    </source>
</evidence>
<dbReference type="InterPro" id="IPR016181">
    <property type="entry name" value="Acyl_CoA_acyltransferase"/>
</dbReference>
<dbReference type="InterPro" id="IPR004616">
    <property type="entry name" value="Leu/Phe-tRNA_Trfase"/>
</dbReference>
<reference evidence="16 17" key="1">
    <citation type="submission" date="2016-08" db="EMBL/GenBank/DDBJ databases">
        <authorList>
            <person name="Seilhamer J.J."/>
        </authorList>
    </citation>
    <scope>NUCLEOTIDE SEQUENCE [LARGE SCALE GENOMIC DNA]</scope>
    <source>
        <strain evidence="16 17">A37T2</strain>
    </source>
</reference>
<evidence type="ECO:0000256" key="8">
    <source>
        <dbReference type="ARBA" id="ARBA00054043"/>
    </source>
</evidence>
<proteinExistence type="inferred from homology"/>
<dbReference type="GO" id="GO:0030163">
    <property type="term" value="P:protein catabolic process"/>
    <property type="evidence" value="ECO:0007669"/>
    <property type="project" value="UniProtKB-UniRule"/>
</dbReference>
<name>A0A1C4DAM3_9BACT</name>
<protein>
    <recommendedName>
        <fullName evidence="11 15">Leucyl/phenylalanyl-tRNA--protein transferase</fullName>
        <ecNumber evidence="10 15">2.3.2.6</ecNumber>
    </recommendedName>
    <alternativeName>
        <fullName evidence="12 15">L/F-transferase</fullName>
    </alternativeName>
    <alternativeName>
        <fullName evidence="13 15">Leucyltransferase</fullName>
    </alternativeName>
    <alternativeName>
        <fullName evidence="14 15">Phenyalanyltransferase</fullName>
    </alternativeName>
</protein>
<evidence type="ECO:0000256" key="2">
    <source>
        <dbReference type="ARBA" id="ARBA00022490"/>
    </source>
</evidence>
<accession>A0A1C4DAM3</accession>
<evidence type="ECO:0000256" key="10">
    <source>
        <dbReference type="ARBA" id="ARBA00066767"/>
    </source>
</evidence>
<dbReference type="NCBIfam" id="TIGR00667">
    <property type="entry name" value="aat"/>
    <property type="match status" value="1"/>
</dbReference>
<sequence>MIYRLPKQFIFPPLHEADEDGLLAVGGDLQAGRILAAYQAGIFPWYSEEPILWWSPDPRFVLFPDELKVSASMKQVLKKKVFHITFNQAFTDVIRGCSGTPRPGQDGTWLNPDMQQAYTELHTLGVAHSVECWLGATLVGGLYGLLLGHTFFGESMFSTVSNASKAAFITFVHTYAAQGMQLVDCQVYTPHLESFGARFIPRDEFVRRIQEH</sequence>
<dbReference type="InterPro" id="IPR042203">
    <property type="entry name" value="Leu/Phe-tRNA_Trfase_C"/>
</dbReference>
<dbReference type="EMBL" id="FMAR01000005">
    <property type="protein sequence ID" value="SCC28336.1"/>
    <property type="molecule type" value="Genomic_DNA"/>
</dbReference>
<evidence type="ECO:0000256" key="13">
    <source>
        <dbReference type="ARBA" id="ARBA00077165"/>
    </source>
</evidence>
<keyword evidence="2 15" id="KW-0963">Cytoplasm</keyword>
<dbReference type="PANTHER" id="PTHR30098:SF2">
    <property type="entry name" value="LEUCYL_PHENYLALANYL-TRNA--PROTEIN TRANSFERASE"/>
    <property type="match status" value="1"/>
</dbReference>
<evidence type="ECO:0000313" key="16">
    <source>
        <dbReference type="EMBL" id="SCC28336.1"/>
    </source>
</evidence>
<organism evidence="16 17">
    <name type="scientific">Chitinophaga costaii</name>
    <dbReference type="NCBI Taxonomy" id="1335309"/>
    <lineage>
        <taxon>Bacteria</taxon>
        <taxon>Pseudomonadati</taxon>
        <taxon>Bacteroidota</taxon>
        <taxon>Chitinophagia</taxon>
        <taxon>Chitinophagales</taxon>
        <taxon>Chitinophagaceae</taxon>
        <taxon>Chitinophaga</taxon>
    </lineage>
</organism>
<comment type="catalytic activity">
    <reaction evidence="5 15">
        <text>L-phenylalanyl-tRNA(Phe) + an N-terminal L-alpha-aminoacyl-[protein] = an N-terminal L-phenylalanyl-L-alpha-aminoacyl-[protein] + tRNA(Phe)</text>
        <dbReference type="Rhea" id="RHEA:43632"/>
        <dbReference type="Rhea" id="RHEA-COMP:9668"/>
        <dbReference type="Rhea" id="RHEA-COMP:9699"/>
        <dbReference type="Rhea" id="RHEA-COMP:10636"/>
        <dbReference type="Rhea" id="RHEA-COMP:10637"/>
        <dbReference type="ChEBI" id="CHEBI:78442"/>
        <dbReference type="ChEBI" id="CHEBI:78531"/>
        <dbReference type="ChEBI" id="CHEBI:78597"/>
        <dbReference type="ChEBI" id="CHEBI:83561"/>
        <dbReference type="EC" id="2.3.2.6"/>
    </reaction>
</comment>
<dbReference type="PANTHER" id="PTHR30098">
    <property type="entry name" value="LEUCYL/PHENYLALANYL-TRNA--PROTEIN TRANSFERASE"/>
    <property type="match status" value="1"/>
</dbReference>
<dbReference type="EC" id="2.3.2.6" evidence="10 15"/>
<evidence type="ECO:0000256" key="4">
    <source>
        <dbReference type="ARBA" id="ARBA00023315"/>
    </source>
</evidence>
<comment type="catalytic activity">
    <reaction evidence="7 15">
        <text>N-terminal L-lysyl-[protein] + L-leucyl-tRNA(Leu) = N-terminal L-leucyl-L-lysyl-[protein] + tRNA(Leu) + H(+)</text>
        <dbReference type="Rhea" id="RHEA:12340"/>
        <dbReference type="Rhea" id="RHEA-COMP:9613"/>
        <dbReference type="Rhea" id="RHEA-COMP:9622"/>
        <dbReference type="Rhea" id="RHEA-COMP:12670"/>
        <dbReference type="Rhea" id="RHEA-COMP:12671"/>
        <dbReference type="ChEBI" id="CHEBI:15378"/>
        <dbReference type="ChEBI" id="CHEBI:65249"/>
        <dbReference type="ChEBI" id="CHEBI:78442"/>
        <dbReference type="ChEBI" id="CHEBI:78494"/>
        <dbReference type="ChEBI" id="CHEBI:133043"/>
        <dbReference type="EC" id="2.3.2.6"/>
    </reaction>
</comment>
<evidence type="ECO:0000256" key="6">
    <source>
        <dbReference type="ARBA" id="ARBA00050652"/>
    </source>
</evidence>
<dbReference type="OrthoDB" id="9790282at2"/>
<dbReference type="HAMAP" id="MF_00688">
    <property type="entry name" value="Leu_Phe_trans"/>
    <property type="match status" value="1"/>
</dbReference>
<keyword evidence="4 15" id="KW-0012">Acyltransferase</keyword>
<evidence type="ECO:0000256" key="1">
    <source>
        <dbReference type="ARBA" id="ARBA00004496"/>
    </source>
</evidence>
<evidence type="ECO:0000256" key="7">
    <source>
        <dbReference type="ARBA" id="ARBA00051538"/>
    </source>
</evidence>
<dbReference type="AlphaFoldDB" id="A0A1C4DAM3"/>
<evidence type="ECO:0000313" key="17">
    <source>
        <dbReference type="Proteomes" id="UP000242818"/>
    </source>
</evidence>
<dbReference type="Pfam" id="PF03588">
    <property type="entry name" value="Leu_Phe_trans"/>
    <property type="match status" value="1"/>
</dbReference>
<evidence type="ECO:0000256" key="3">
    <source>
        <dbReference type="ARBA" id="ARBA00022679"/>
    </source>
</evidence>
<dbReference type="FunFam" id="3.30.70.3550:FF:000001">
    <property type="entry name" value="Leucyl/phenylalanyl-tRNA--protein transferase"/>
    <property type="match status" value="1"/>
</dbReference>
<dbReference type="RefSeq" id="WP_089711448.1">
    <property type="nucleotide sequence ID" value="NZ_FMAR01000005.1"/>
</dbReference>
<dbReference type="GO" id="GO:0005737">
    <property type="term" value="C:cytoplasm"/>
    <property type="evidence" value="ECO:0007669"/>
    <property type="project" value="UniProtKB-SubCell"/>
</dbReference>
<dbReference type="SUPFAM" id="SSF55729">
    <property type="entry name" value="Acyl-CoA N-acyltransferases (Nat)"/>
    <property type="match status" value="1"/>
</dbReference>